<dbReference type="KEGG" id="mcab:HXZ27_18725"/>
<feature type="compositionally biased region" description="Polar residues" evidence="1">
    <location>
        <begin position="36"/>
        <end position="58"/>
    </location>
</feature>
<protein>
    <submittedName>
        <fullName evidence="2">Uncharacterized protein</fullName>
    </submittedName>
</protein>
<accession>A0A7H8XLV9</accession>
<dbReference type="Proteomes" id="UP000509335">
    <property type="component" value="Chromosome"/>
</dbReference>
<feature type="region of interest" description="Disordered" evidence="1">
    <location>
        <begin position="1"/>
        <end position="77"/>
    </location>
</feature>
<name>A0A7H8XLV9_9ACTN</name>
<dbReference type="AlphaFoldDB" id="A0A7H8XLV9"/>
<feature type="region of interest" description="Disordered" evidence="1">
    <location>
        <begin position="100"/>
        <end position="185"/>
    </location>
</feature>
<evidence type="ECO:0000256" key="1">
    <source>
        <dbReference type="SAM" id="MobiDB-lite"/>
    </source>
</evidence>
<proteinExistence type="predicted"/>
<evidence type="ECO:0000313" key="3">
    <source>
        <dbReference type="Proteomes" id="UP000509335"/>
    </source>
</evidence>
<reference evidence="2 3" key="1">
    <citation type="submission" date="2020-07" db="EMBL/GenBank/DDBJ databases">
        <title>A bifunctional nitrone conjugated secondary metabolite targeting the ribosome.</title>
        <authorList>
            <person name="Limbrick E.M."/>
            <person name="Graf M."/>
            <person name="Derewacz D.K."/>
            <person name="Nguyen F."/>
            <person name="Spraggins J.M."/>
            <person name="Wieland M."/>
            <person name="Ynigez-Gutierrez A.E."/>
            <person name="Reisman B.J."/>
            <person name="Zinshteyn B."/>
            <person name="McCulloch K."/>
            <person name="Iverson T.M."/>
            <person name="Green R."/>
            <person name="Wilson D.N."/>
            <person name="Bachmann B.O."/>
        </authorList>
    </citation>
    <scope>NUCLEOTIDE SEQUENCE [LARGE SCALE GENOMIC DNA]</scope>
    <source>
        <strain evidence="3">aurantiaca</strain>
    </source>
</reference>
<feature type="compositionally biased region" description="Low complexity" evidence="1">
    <location>
        <begin position="116"/>
        <end position="134"/>
    </location>
</feature>
<gene>
    <name evidence="2" type="ORF">HXZ27_18725</name>
</gene>
<sequence>MTRAERTCTRPTRPSGCTAPSASTIRRVAPGAGRPTESSSVTSSLAPVASSTHSTSPSRLAVRTTCRQPGSVNDPKVIPVDVSDIPHAGVIAAAGTPVAATNARKVSGRHCSPPLTMRRTPPSSQRRPPGSRPTASATSPRPKFGDQPWVTPWRAMRSSQRVGSASTSPVATCTEDAPRNTPPRW</sequence>
<feature type="compositionally biased region" description="Polar residues" evidence="1">
    <location>
        <begin position="157"/>
        <end position="171"/>
    </location>
</feature>
<organism evidence="2 3">
    <name type="scientific">Micromonospora carbonacea</name>
    <dbReference type="NCBI Taxonomy" id="47853"/>
    <lineage>
        <taxon>Bacteria</taxon>
        <taxon>Bacillati</taxon>
        <taxon>Actinomycetota</taxon>
        <taxon>Actinomycetes</taxon>
        <taxon>Micromonosporales</taxon>
        <taxon>Micromonosporaceae</taxon>
        <taxon>Micromonospora</taxon>
    </lineage>
</organism>
<evidence type="ECO:0000313" key="2">
    <source>
        <dbReference type="EMBL" id="QLD25997.1"/>
    </source>
</evidence>
<dbReference type="EMBL" id="CP058322">
    <property type="protein sequence ID" value="QLD25997.1"/>
    <property type="molecule type" value="Genomic_DNA"/>
</dbReference>